<dbReference type="OrthoDB" id="1434723at2"/>
<dbReference type="Proteomes" id="UP000286701">
    <property type="component" value="Unassembled WGS sequence"/>
</dbReference>
<protein>
    <submittedName>
        <fullName evidence="2">Nuclear transport factor 2 family protein</fullName>
    </submittedName>
</protein>
<name>A0A444MI58_9SPHI</name>
<dbReference type="Gene3D" id="3.10.450.50">
    <property type="match status" value="1"/>
</dbReference>
<gene>
    <name evidence="2" type="ORF">EPL05_21975</name>
</gene>
<accession>A0A444MI58</accession>
<dbReference type="AlphaFoldDB" id="A0A444MI58"/>
<dbReference type="RefSeq" id="WP_128536145.1">
    <property type="nucleotide sequence ID" value="NZ_SBIW01000026.1"/>
</dbReference>
<organism evidence="2 3">
    <name type="scientific">Mucilaginibacter gilvus</name>
    <dbReference type="NCBI Taxonomy" id="2305909"/>
    <lineage>
        <taxon>Bacteria</taxon>
        <taxon>Pseudomonadati</taxon>
        <taxon>Bacteroidota</taxon>
        <taxon>Sphingobacteriia</taxon>
        <taxon>Sphingobacteriales</taxon>
        <taxon>Sphingobacteriaceae</taxon>
        <taxon>Mucilaginibacter</taxon>
    </lineage>
</organism>
<dbReference type="InterPro" id="IPR037401">
    <property type="entry name" value="SnoaL-like"/>
</dbReference>
<evidence type="ECO:0000259" key="1">
    <source>
        <dbReference type="Pfam" id="PF12680"/>
    </source>
</evidence>
<dbReference type="InterPro" id="IPR032710">
    <property type="entry name" value="NTF2-like_dom_sf"/>
</dbReference>
<dbReference type="SUPFAM" id="SSF54427">
    <property type="entry name" value="NTF2-like"/>
    <property type="match status" value="1"/>
</dbReference>
<dbReference type="Pfam" id="PF12680">
    <property type="entry name" value="SnoaL_2"/>
    <property type="match status" value="1"/>
</dbReference>
<evidence type="ECO:0000313" key="2">
    <source>
        <dbReference type="EMBL" id="RWY47367.1"/>
    </source>
</evidence>
<proteinExistence type="predicted"/>
<comment type="caution">
    <text evidence="2">The sequence shown here is derived from an EMBL/GenBank/DDBJ whole genome shotgun (WGS) entry which is preliminary data.</text>
</comment>
<feature type="domain" description="SnoaL-like" evidence="1">
    <location>
        <begin position="18"/>
        <end position="123"/>
    </location>
</feature>
<reference evidence="2 3" key="1">
    <citation type="submission" date="2019-01" db="EMBL/GenBank/DDBJ databases">
        <title>Mucilaginibacter antarcticum sp. nov., isolated from antarctic soil.</title>
        <authorList>
            <person name="Yan Y.-Q."/>
            <person name="Du Z.-J."/>
        </authorList>
    </citation>
    <scope>NUCLEOTIDE SEQUENCE [LARGE SCALE GENOMIC DNA]</scope>
    <source>
        <strain evidence="2 3">F01003</strain>
    </source>
</reference>
<keyword evidence="3" id="KW-1185">Reference proteome</keyword>
<dbReference type="EMBL" id="SBIW01000026">
    <property type="protein sequence ID" value="RWY47367.1"/>
    <property type="molecule type" value="Genomic_DNA"/>
</dbReference>
<sequence>MENQTLTPIETIKKFLDNTTNPDVIRTLVATDATYISLNYSNPDLEKIMPWCGTKKGVESFVKNFEMVWQCWTANLFDPTEVFGSGENVAVFGTFNYTSNVLKQTVNTPFSIFAKVKEGKIYHFQFMEDTLATSASFRIGGAGKFQTFPGQEPFDL</sequence>
<evidence type="ECO:0000313" key="3">
    <source>
        <dbReference type="Proteomes" id="UP000286701"/>
    </source>
</evidence>